<dbReference type="SUPFAM" id="SSF81296">
    <property type="entry name" value="E set domains"/>
    <property type="match status" value="1"/>
</dbReference>
<keyword evidence="5" id="KW-0813">Transport</keyword>
<feature type="chain" id="PRO_5034777898" description="Phosphatidylglycerol/phosphatidylinositol transfer protein" evidence="8">
    <location>
        <begin position="20"/>
        <end position="176"/>
    </location>
</feature>
<dbReference type="Gene3D" id="2.70.220.10">
    <property type="entry name" value="Ganglioside GM2 activator"/>
    <property type="match status" value="2"/>
</dbReference>
<sequence>MVRVSLFALLALFSATGFANPVDHQVSLQPDDTPRIADKWAYKDCGSPTDPIQIQSIHVSPDPPQPGKDLTVEVVGKATRVIEEGAYADVTVKLGLVKLLQKQFDVCEEARKANASIQCPIQDGSYNVSQTVALPKEIPRAKFVVNVRGYTNDDDDMLCLDLTVDFMKNPFPRFGW</sequence>
<feature type="signal peptide" evidence="8">
    <location>
        <begin position="1"/>
        <end position="19"/>
    </location>
</feature>
<dbReference type="Proteomes" id="UP000565441">
    <property type="component" value="Unassembled WGS sequence"/>
</dbReference>
<evidence type="ECO:0000313" key="10">
    <source>
        <dbReference type="EMBL" id="KAF5377590.1"/>
    </source>
</evidence>
<dbReference type="GO" id="GO:0032934">
    <property type="term" value="F:sterol binding"/>
    <property type="evidence" value="ECO:0007669"/>
    <property type="project" value="InterPro"/>
</dbReference>
<dbReference type="PANTHER" id="PTHR11306">
    <property type="entry name" value="NIEMANN PICK TYPE C2 PROTEIN NPC2-RELATED"/>
    <property type="match status" value="1"/>
</dbReference>
<evidence type="ECO:0000256" key="4">
    <source>
        <dbReference type="ARBA" id="ARBA00016056"/>
    </source>
</evidence>
<feature type="domain" description="MD-2-related lipid-recognition" evidence="9">
    <location>
        <begin position="42"/>
        <end position="164"/>
    </location>
</feature>
<proteinExistence type="inferred from homology"/>
<evidence type="ECO:0000256" key="7">
    <source>
        <dbReference type="ARBA" id="ARBA00023055"/>
    </source>
</evidence>
<comment type="similarity">
    <text evidence="2">Belongs to the NPC2 family.</text>
</comment>
<comment type="function">
    <text evidence="1">Catalyzes the intermembrane transfer of phosphatidylglycerol and phosphatidylinositol.</text>
</comment>
<dbReference type="CDD" id="cd00917">
    <property type="entry name" value="PG-PI_TP"/>
    <property type="match status" value="1"/>
</dbReference>
<evidence type="ECO:0000256" key="1">
    <source>
        <dbReference type="ARBA" id="ARBA00002053"/>
    </source>
</evidence>
<keyword evidence="6 8" id="KW-0732">Signal</keyword>
<evidence type="ECO:0000256" key="8">
    <source>
        <dbReference type="SAM" id="SignalP"/>
    </source>
</evidence>
<organism evidence="10 11">
    <name type="scientific">Tricholomella constricta</name>
    <dbReference type="NCBI Taxonomy" id="117010"/>
    <lineage>
        <taxon>Eukaryota</taxon>
        <taxon>Fungi</taxon>
        <taxon>Dikarya</taxon>
        <taxon>Basidiomycota</taxon>
        <taxon>Agaricomycotina</taxon>
        <taxon>Agaricomycetes</taxon>
        <taxon>Agaricomycetidae</taxon>
        <taxon>Agaricales</taxon>
        <taxon>Tricholomatineae</taxon>
        <taxon>Lyophyllaceae</taxon>
        <taxon>Tricholomella</taxon>
    </lineage>
</organism>
<dbReference type="FunFam" id="2.70.220.10:FF:000004">
    <property type="entry name" value="Related to phosphatidylglycerol/phosphatidylinositol transfer protein"/>
    <property type="match status" value="1"/>
</dbReference>
<dbReference type="InterPro" id="IPR039670">
    <property type="entry name" value="NPC2-like"/>
</dbReference>
<keyword evidence="7" id="KW-0445">Lipid transport</keyword>
<dbReference type="Pfam" id="PF02221">
    <property type="entry name" value="E1_DerP2_DerF2"/>
    <property type="match status" value="1"/>
</dbReference>
<name>A0A8H5H6M8_9AGAR</name>
<evidence type="ECO:0000256" key="2">
    <source>
        <dbReference type="ARBA" id="ARBA00006370"/>
    </source>
</evidence>
<evidence type="ECO:0000313" key="11">
    <source>
        <dbReference type="Proteomes" id="UP000565441"/>
    </source>
</evidence>
<dbReference type="SMART" id="SM00737">
    <property type="entry name" value="ML"/>
    <property type="match status" value="1"/>
</dbReference>
<gene>
    <name evidence="10" type="ORF">D9615_005331</name>
</gene>
<dbReference type="EMBL" id="JAACJP010000023">
    <property type="protein sequence ID" value="KAF5377590.1"/>
    <property type="molecule type" value="Genomic_DNA"/>
</dbReference>
<dbReference type="InterPro" id="IPR033917">
    <property type="entry name" value="ML_PG-PI_TP"/>
</dbReference>
<accession>A0A8H5H6M8</accession>
<dbReference type="AlphaFoldDB" id="A0A8H5H6M8"/>
<protein>
    <recommendedName>
        <fullName evidence="4">Phosphatidylglycerol/phosphatidylinositol transfer protein</fullName>
    </recommendedName>
</protein>
<evidence type="ECO:0000256" key="5">
    <source>
        <dbReference type="ARBA" id="ARBA00022448"/>
    </source>
</evidence>
<dbReference type="OrthoDB" id="6409159at2759"/>
<keyword evidence="11" id="KW-1185">Reference proteome</keyword>
<evidence type="ECO:0000256" key="6">
    <source>
        <dbReference type="ARBA" id="ARBA00022729"/>
    </source>
</evidence>
<reference evidence="10 11" key="1">
    <citation type="journal article" date="2020" name="ISME J.">
        <title>Uncovering the hidden diversity of litter-decomposition mechanisms in mushroom-forming fungi.</title>
        <authorList>
            <person name="Floudas D."/>
            <person name="Bentzer J."/>
            <person name="Ahren D."/>
            <person name="Johansson T."/>
            <person name="Persson P."/>
            <person name="Tunlid A."/>
        </authorList>
    </citation>
    <scope>NUCLEOTIDE SEQUENCE [LARGE SCALE GENOMIC DNA]</scope>
    <source>
        <strain evidence="10 11">CBS 661.87</strain>
    </source>
</reference>
<comment type="subunit">
    <text evidence="3">Monomer.</text>
</comment>
<dbReference type="GO" id="GO:0032366">
    <property type="term" value="P:intracellular sterol transport"/>
    <property type="evidence" value="ECO:0007669"/>
    <property type="project" value="InterPro"/>
</dbReference>
<dbReference type="PANTHER" id="PTHR11306:SF0">
    <property type="entry name" value="PHOSPHATIDYLGLYCEROL_PHOSPHATIDYLINOSITOL TRANSFER PROTEIN"/>
    <property type="match status" value="1"/>
</dbReference>
<evidence type="ECO:0000256" key="3">
    <source>
        <dbReference type="ARBA" id="ARBA00011245"/>
    </source>
</evidence>
<evidence type="ECO:0000259" key="9">
    <source>
        <dbReference type="SMART" id="SM00737"/>
    </source>
</evidence>
<dbReference type="InterPro" id="IPR003172">
    <property type="entry name" value="ML_dom"/>
</dbReference>
<dbReference type="InterPro" id="IPR036846">
    <property type="entry name" value="GM2-AP_sf"/>
</dbReference>
<dbReference type="InterPro" id="IPR014756">
    <property type="entry name" value="Ig_E-set"/>
</dbReference>
<comment type="caution">
    <text evidence="10">The sequence shown here is derived from an EMBL/GenBank/DDBJ whole genome shotgun (WGS) entry which is preliminary data.</text>
</comment>